<dbReference type="HOGENOM" id="CLU_594555_0_0_1"/>
<sequence length="460" mass="51562">MVIQRHDNPKTSNGEKSSRSNTRGRAGKPSGRRSTRKIVDKDEKKNATQEYPSQKDEEDIISSSAGRPRKREETEPIQIVSHVAEELHSSVRQATGDDAPLTNLSTTNVHTLLDSLEHASKAQWPSEQWHAEVQPLIINLRTVLSRRHPTDTSTDLPAIPSLDPFNDTLNFASEARVKQEVFGLNDSLDNLIMTILEGAVQVIKQSQIRLRAPSFKQHQKAVVARPSGKKESPLFIWLQTERHTDETRGFLLDALLHGKFVNLIFNALFDCHVVGNAFESSGMLENVWDTVRQRESWNVAQRWRAITSAAASPAAILGPDLFGDSVTKCCAYIEFALNEAYLMPESRHVFKRVVEEAVPGLHSLFAKAHSLSLQIRQDIVTSRLSITRGYSPTDPPSKFDLLTTTSVWADMGATKKDDVLGSYRFGLMQEHENGETTILIQPEVVTTALHRHLFRRQPKG</sequence>
<dbReference type="InParanoid" id="B0DH55"/>
<reference evidence="2 3" key="1">
    <citation type="journal article" date="2008" name="Nature">
        <title>The genome of Laccaria bicolor provides insights into mycorrhizal symbiosis.</title>
        <authorList>
            <person name="Martin F."/>
            <person name="Aerts A."/>
            <person name="Ahren D."/>
            <person name="Brun A."/>
            <person name="Danchin E.G.J."/>
            <person name="Duchaussoy F."/>
            <person name="Gibon J."/>
            <person name="Kohler A."/>
            <person name="Lindquist E."/>
            <person name="Pereda V."/>
            <person name="Salamov A."/>
            <person name="Shapiro H.J."/>
            <person name="Wuyts J."/>
            <person name="Blaudez D."/>
            <person name="Buee M."/>
            <person name="Brokstein P."/>
            <person name="Canbaeck B."/>
            <person name="Cohen D."/>
            <person name="Courty P.E."/>
            <person name="Coutinho P.M."/>
            <person name="Delaruelle C."/>
            <person name="Detter J.C."/>
            <person name="Deveau A."/>
            <person name="DiFazio S."/>
            <person name="Duplessis S."/>
            <person name="Fraissinet-Tachet L."/>
            <person name="Lucic E."/>
            <person name="Frey-Klett P."/>
            <person name="Fourrey C."/>
            <person name="Feussner I."/>
            <person name="Gay G."/>
            <person name="Grimwood J."/>
            <person name="Hoegger P.J."/>
            <person name="Jain P."/>
            <person name="Kilaru S."/>
            <person name="Labbe J."/>
            <person name="Lin Y.C."/>
            <person name="Legue V."/>
            <person name="Le Tacon F."/>
            <person name="Marmeisse R."/>
            <person name="Melayah D."/>
            <person name="Montanini B."/>
            <person name="Muratet M."/>
            <person name="Nehls U."/>
            <person name="Niculita-Hirzel H."/>
            <person name="Oudot-Le Secq M.P."/>
            <person name="Peter M."/>
            <person name="Quesneville H."/>
            <person name="Rajashekar B."/>
            <person name="Reich M."/>
            <person name="Rouhier N."/>
            <person name="Schmutz J."/>
            <person name="Yin T."/>
            <person name="Chalot M."/>
            <person name="Henrissat B."/>
            <person name="Kuees U."/>
            <person name="Lucas S."/>
            <person name="Van de Peer Y."/>
            <person name="Podila G.K."/>
            <person name="Polle A."/>
            <person name="Pukkila P.J."/>
            <person name="Richardson P.M."/>
            <person name="Rouze P."/>
            <person name="Sanders I.R."/>
            <person name="Stajich J.E."/>
            <person name="Tunlid A."/>
            <person name="Tuskan G."/>
            <person name="Grigoriev I.V."/>
        </authorList>
    </citation>
    <scope>NUCLEOTIDE SEQUENCE [LARGE SCALE GENOMIC DNA]</scope>
    <source>
        <strain evidence="3">S238N-H82 / ATCC MYA-4686</strain>
    </source>
</reference>
<evidence type="ECO:0000313" key="2">
    <source>
        <dbReference type="EMBL" id="EDR06051.1"/>
    </source>
</evidence>
<organism evidence="3">
    <name type="scientific">Laccaria bicolor (strain S238N-H82 / ATCC MYA-4686)</name>
    <name type="common">Bicoloured deceiver</name>
    <name type="synonym">Laccaria laccata var. bicolor</name>
    <dbReference type="NCBI Taxonomy" id="486041"/>
    <lineage>
        <taxon>Eukaryota</taxon>
        <taxon>Fungi</taxon>
        <taxon>Dikarya</taxon>
        <taxon>Basidiomycota</taxon>
        <taxon>Agaricomycotina</taxon>
        <taxon>Agaricomycetes</taxon>
        <taxon>Agaricomycetidae</taxon>
        <taxon>Agaricales</taxon>
        <taxon>Agaricineae</taxon>
        <taxon>Hydnangiaceae</taxon>
        <taxon>Laccaria</taxon>
    </lineage>
</organism>
<accession>B0DH55</accession>
<dbReference type="OrthoDB" id="3028347at2759"/>
<evidence type="ECO:0000256" key="1">
    <source>
        <dbReference type="SAM" id="MobiDB-lite"/>
    </source>
</evidence>
<protein>
    <submittedName>
        <fullName evidence="2">Predicted protein</fullName>
    </submittedName>
</protein>
<proteinExistence type="predicted"/>
<feature type="region of interest" description="Disordered" evidence="1">
    <location>
        <begin position="1"/>
        <end position="74"/>
    </location>
</feature>
<gene>
    <name evidence="2" type="ORF">LACBIDRAFT_294717</name>
</gene>
<feature type="compositionally biased region" description="Polar residues" evidence="1">
    <location>
        <begin position="10"/>
        <end position="23"/>
    </location>
</feature>
<dbReference type="AlphaFoldDB" id="B0DH55"/>
<name>B0DH55_LACBS</name>
<keyword evidence="3" id="KW-1185">Reference proteome</keyword>
<dbReference type="KEGG" id="lbc:LACBIDRAFT_294717"/>
<dbReference type="EMBL" id="DS547110">
    <property type="protein sequence ID" value="EDR06051.1"/>
    <property type="molecule type" value="Genomic_DNA"/>
</dbReference>
<dbReference type="RefSeq" id="XP_001883339.1">
    <property type="nucleotide sequence ID" value="XM_001883304.1"/>
</dbReference>
<evidence type="ECO:0000313" key="3">
    <source>
        <dbReference type="Proteomes" id="UP000001194"/>
    </source>
</evidence>
<feature type="compositionally biased region" description="Basic and acidic residues" evidence="1">
    <location>
        <begin position="37"/>
        <end position="47"/>
    </location>
</feature>
<dbReference type="GeneID" id="6078960"/>
<dbReference type="Proteomes" id="UP000001194">
    <property type="component" value="Unassembled WGS sequence"/>
</dbReference>